<comment type="caution">
    <text evidence="2">The sequence shown here is derived from an EMBL/GenBank/DDBJ whole genome shotgun (WGS) entry which is preliminary data.</text>
</comment>
<dbReference type="InterPro" id="IPR009875">
    <property type="entry name" value="PilZ_domain"/>
</dbReference>
<dbReference type="Proteomes" id="UP000018227">
    <property type="component" value="Unassembled WGS sequence"/>
</dbReference>
<evidence type="ECO:0000313" key="3">
    <source>
        <dbReference type="Proteomes" id="UP000018227"/>
    </source>
</evidence>
<dbReference type="GO" id="GO:0035438">
    <property type="term" value="F:cyclic-di-GMP binding"/>
    <property type="evidence" value="ECO:0007669"/>
    <property type="project" value="InterPro"/>
</dbReference>
<reference evidence="2 3" key="1">
    <citation type="submission" date="2013-06" db="EMBL/GenBank/DDBJ databases">
        <authorList>
            <person name="Weinstock G."/>
            <person name="Sodergren E."/>
            <person name="Clifton S."/>
            <person name="Fulton L."/>
            <person name="Fulton B."/>
            <person name="Courtney L."/>
            <person name="Fronick C."/>
            <person name="Harrison M."/>
            <person name="Strong C."/>
            <person name="Farmer C."/>
            <person name="Delahaunty K."/>
            <person name="Markovic C."/>
            <person name="Hall O."/>
            <person name="Minx P."/>
            <person name="Tomlinson C."/>
            <person name="Mitreva M."/>
            <person name="Nelson J."/>
            <person name="Hou S."/>
            <person name="Wollam A."/>
            <person name="Pepin K.H."/>
            <person name="Johnson M."/>
            <person name="Bhonagiri V."/>
            <person name="Nash W.E."/>
            <person name="Warren W."/>
            <person name="Chinwalla A."/>
            <person name="Mardis E.R."/>
            <person name="Wilson R.K."/>
        </authorList>
    </citation>
    <scope>NUCLEOTIDE SEQUENCE [LARGE SCALE GENOMIC DNA]</scope>
    <source>
        <strain evidence="2 3">ATCC 51271</strain>
    </source>
</reference>
<proteinExistence type="predicted"/>
<dbReference type="AlphaFoldDB" id="V2ZAB4"/>
<keyword evidence="3" id="KW-1185">Reference proteome</keyword>
<dbReference type="RefSeq" id="WP_023353924.1">
    <property type="nucleotide sequence ID" value="NZ_KI535367.1"/>
</dbReference>
<dbReference type="eggNOG" id="ENOG5032Y8U">
    <property type="taxonomic scope" value="Bacteria"/>
</dbReference>
<protein>
    <submittedName>
        <fullName evidence="2">Type IV pilus assembly protein PilZ</fullName>
    </submittedName>
</protein>
<organism evidence="2 3">
    <name type="scientific">Catonella morbi ATCC 51271</name>
    <dbReference type="NCBI Taxonomy" id="592026"/>
    <lineage>
        <taxon>Bacteria</taxon>
        <taxon>Bacillati</taxon>
        <taxon>Bacillota</taxon>
        <taxon>Clostridia</taxon>
        <taxon>Lachnospirales</taxon>
        <taxon>Lachnospiraceae</taxon>
        <taxon>Catonella</taxon>
    </lineage>
</organism>
<evidence type="ECO:0000313" key="2">
    <source>
        <dbReference type="EMBL" id="ESL03875.1"/>
    </source>
</evidence>
<dbReference type="HOGENOM" id="CLU_1076424_0_0_9"/>
<sequence length="258" mass="29788">MDAINSETLNITELAPGSIISLTARRGNKTYRFESFVLELSEKEDIDYAGTLEGDFIIVEPIRVDNKIIRFVTERINYYFIGHHKSKPYLFENIFVEKIRLPKYGVAHIIKADKEGRRFNRRSNFRVWLGQHCHIALRGSKAQHDAMIKDLSSTGIGLIIKKEYTVNIGDEIEVQFNDEKYNEQREDYQFTLHTIKGEVVRVFDSNEKADIVGCRITEGQEGAEKFVAMKQREKNKVGRKTSDLISMFVGKEGKDDEE</sequence>
<gene>
    <name evidence="2" type="ORF">GCWU0000282_001042</name>
</gene>
<feature type="domain" description="PilZ" evidence="1">
    <location>
        <begin position="120"/>
        <end position="224"/>
    </location>
</feature>
<dbReference type="Pfam" id="PF07238">
    <property type="entry name" value="PilZ"/>
    <property type="match status" value="1"/>
</dbReference>
<dbReference type="SUPFAM" id="SSF141371">
    <property type="entry name" value="PilZ domain-like"/>
    <property type="match status" value="1"/>
</dbReference>
<evidence type="ECO:0000259" key="1">
    <source>
        <dbReference type="Pfam" id="PF07238"/>
    </source>
</evidence>
<name>V2ZAB4_9FIRM</name>
<dbReference type="EMBL" id="ACIL03000007">
    <property type="protein sequence ID" value="ESL03875.1"/>
    <property type="molecule type" value="Genomic_DNA"/>
</dbReference>
<accession>V2ZAB4</accession>
<dbReference type="Gene3D" id="2.40.10.220">
    <property type="entry name" value="predicted glycosyltransferase like domains"/>
    <property type="match status" value="1"/>
</dbReference>